<feature type="non-terminal residue" evidence="1">
    <location>
        <position position="1"/>
    </location>
</feature>
<gene>
    <name evidence="1" type="ORF">g.50941</name>
</gene>
<organism evidence="1">
    <name type="scientific">Graphocephala atropunctata</name>
    <dbReference type="NCBI Taxonomy" id="36148"/>
    <lineage>
        <taxon>Eukaryota</taxon>
        <taxon>Metazoa</taxon>
        <taxon>Ecdysozoa</taxon>
        <taxon>Arthropoda</taxon>
        <taxon>Hexapoda</taxon>
        <taxon>Insecta</taxon>
        <taxon>Pterygota</taxon>
        <taxon>Neoptera</taxon>
        <taxon>Paraneoptera</taxon>
        <taxon>Hemiptera</taxon>
        <taxon>Auchenorrhyncha</taxon>
        <taxon>Membracoidea</taxon>
        <taxon>Cicadellidae</taxon>
        <taxon>Cicadellinae</taxon>
        <taxon>Cicadellini</taxon>
        <taxon>Graphocephala</taxon>
    </lineage>
</organism>
<sequence>WVAGRGGAARSSAQYSDIASSLPVSDNTASVMDARVCLVALAALIVSASLGVQGDKFDEKNGRHNITQGTRRVYPYFPVDVLLMHDNPKLDGSWFPYPRVKSFDICYTPANTGNRRFSITAFNVTDLVPKGEGGLAYVTGGGLNAGKLCLHLKTQRGKGLNFCVDIWGYFI</sequence>
<dbReference type="AlphaFoldDB" id="A0A1B6L3B8"/>
<reference evidence="1" key="1">
    <citation type="submission" date="2015-11" db="EMBL/GenBank/DDBJ databases">
        <title>De novo transcriptome assembly of four potential Pierce s Disease insect vectors from Arizona vineyards.</title>
        <authorList>
            <person name="Tassone E.E."/>
        </authorList>
    </citation>
    <scope>NUCLEOTIDE SEQUENCE</scope>
</reference>
<accession>A0A1B6L3B8</accession>
<protein>
    <submittedName>
        <fullName evidence="1">Uncharacterized protein</fullName>
    </submittedName>
</protein>
<dbReference type="EMBL" id="GEBQ01021831">
    <property type="protein sequence ID" value="JAT18146.1"/>
    <property type="molecule type" value="Transcribed_RNA"/>
</dbReference>
<dbReference type="Pfam" id="PF15868">
    <property type="entry name" value="MBF2"/>
    <property type="match status" value="1"/>
</dbReference>
<dbReference type="InterPro" id="IPR031734">
    <property type="entry name" value="MBF2"/>
</dbReference>
<name>A0A1B6L3B8_9HEMI</name>
<proteinExistence type="predicted"/>
<evidence type="ECO:0000313" key="1">
    <source>
        <dbReference type="EMBL" id="JAT18146.1"/>
    </source>
</evidence>